<accession>A0A1G5R0X0</accession>
<keyword evidence="6" id="KW-0067">ATP-binding</keyword>
<organism evidence="12 13">
    <name type="scientific">Photorhabdus luminescens</name>
    <name type="common">Xenorhabdus luminescens</name>
    <dbReference type="NCBI Taxonomy" id="29488"/>
    <lineage>
        <taxon>Bacteria</taxon>
        <taxon>Pseudomonadati</taxon>
        <taxon>Pseudomonadota</taxon>
        <taxon>Gammaproteobacteria</taxon>
        <taxon>Enterobacterales</taxon>
        <taxon>Morganellaceae</taxon>
        <taxon>Photorhabdus</taxon>
    </lineage>
</organism>
<sequence length="170" mass="19299">MMLARLGQDGTEALLLGQCDDLETTRRWRIDSDNQAPECMIVALTANTVAEEKERAVQAGMNDYISKPVTINQLAQILEMTAEYQLRRDIHLKVQQETDKPLLSMNLLRMQEKVRRELLTLLDEAEQHVTQQEVLEKLLHSMKGVSGQAGLNSLLCRIVEIEKNSRNSPS</sequence>
<evidence type="ECO:0000256" key="5">
    <source>
        <dbReference type="ARBA" id="ARBA00022741"/>
    </source>
</evidence>
<evidence type="ECO:0000256" key="7">
    <source>
        <dbReference type="ARBA" id="ARBA00022989"/>
    </source>
</evidence>
<keyword evidence="3" id="KW-0597">Phosphoprotein</keyword>
<evidence type="ECO:0000256" key="3">
    <source>
        <dbReference type="ARBA" id="ARBA00022553"/>
    </source>
</evidence>
<evidence type="ECO:0000313" key="12">
    <source>
        <dbReference type="EMBL" id="SCZ67596.1"/>
    </source>
</evidence>
<proteinExistence type="predicted"/>
<dbReference type="GO" id="GO:0005524">
    <property type="term" value="F:ATP binding"/>
    <property type="evidence" value="ECO:0007669"/>
    <property type="project" value="UniProtKB-KW"/>
</dbReference>
<name>A0A1G5R0X0_PHOLU</name>
<keyword evidence="5" id="KW-0547">Nucleotide-binding</keyword>
<dbReference type="PANTHER" id="PTHR45339">
    <property type="entry name" value="HYBRID SIGNAL TRANSDUCTION HISTIDINE KINASE J"/>
    <property type="match status" value="1"/>
</dbReference>
<feature type="domain" description="Response regulatory" evidence="11">
    <location>
        <begin position="1"/>
        <end position="82"/>
    </location>
</feature>
<dbReference type="Gene3D" id="3.40.50.2300">
    <property type="match status" value="1"/>
</dbReference>
<dbReference type="InterPro" id="IPR011006">
    <property type="entry name" value="CheY-like_superfamily"/>
</dbReference>
<dbReference type="SUPFAM" id="SSF52172">
    <property type="entry name" value="CheY-like"/>
    <property type="match status" value="1"/>
</dbReference>
<dbReference type="GO" id="GO:0005886">
    <property type="term" value="C:plasma membrane"/>
    <property type="evidence" value="ECO:0007669"/>
    <property type="project" value="UniProtKB-SubCell"/>
</dbReference>
<comment type="subcellular location">
    <subcellularLocation>
        <location evidence="1">Cell membrane</location>
        <topology evidence="1">Multi-pass membrane protein</topology>
    </subcellularLocation>
</comment>
<keyword evidence="2" id="KW-1003">Cell membrane</keyword>
<evidence type="ECO:0000256" key="8">
    <source>
        <dbReference type="ARBA" id="ARBA00023012"/>
    </source>
</evidence>
<protein>
    <submittedName>
        <fullName evidence="12">Response regulator receiver domain-containing protein</fullName>
    </submittedName>
</protein>
<keyword evidence="9" id="KW-0472">Membrane</keyword>
<evidence type="ECO:0000256" key="1">
    <source>
        <dbReference type="ARBA" id="ARBA00004651"/>
    </source>
</evidence>
<comment type="caution">
    <text evidence="10">Lacks conserved residue(s) required for the propagation of feature annotation.</text>
</comment>
<dbReference type="PROSITE" id="PS50110">
    <property type="entry name" value="RESPONSE_REGULATORY"/>
    <property type="match status" value="1"/>
</dbReference>
<dbReference type="PANTHER" id="PTHR45339:SF1">
    <property type="entry name" value="HYBRID SIGNAL TRANSDUCTION HISTIDINE KINASE J"/>
    <property type="match status" value="1"/>
</dbReference>
<evidence type="ECO:0000256" key="9">
    <source>
        <dbReference type="ARBA" id="ARBA00023136"/>
    </source>
</evidence>
<dbReference type="EMBL" id="FMWJ01000012">
    <property type="protein sequence ID" value="SCZ67596.1"/>
    <property type="molecule type" value="Genomic_DNA"/>
</dbReference>
<keyword evidence="13" id="KW-1185">Reference proteome</keyword>
<dbReference type="SUPFAM" id="SSF47226">
    <property type="entry name" value="Histidine-containing phosphotransfer domain, HPT domain"/>
    <property type="match status" value="1"/>
</dbReference>
<evidence type="ECO:0000256" key="4">
    <source>
        <dbReference type="ARBA" id="ARBA00022692"/>
    </source>
</evidence>
<keyword evidence="7" id="KW-1133">Transmembrane helix</keyword>
<evidence type="ECO:0000256" key="10">
    <source>
        <dbReference type="PROSITE-ProRule" id="PRU00169"/>
    </source>
</evidence>
<evidence type="ECO:0000256" key="6">
    <source>
        <dbReference type="ARBA" id="ARBA00022840"/>
    </source>
</evidence>
<keyword evidence="4" id="KW-0812">Transmembrane</keyword>
<reference evidence="13" key="1">
    <citation type="submission" date="2016-10" db="EMBL/GenBank/DDBJ databases">
        <authorList>
            <person name="Varghese N."/>
            <person name="Submissions S."/>
        </authorList>
    </citation>
    <scope>NUCLEOTIDE SEQUENCE [LARGE SCALE GENOMIC DNA]</scope>
    <source>
        <strain evidence="13">ATCC 29999</strain>
    </source>
</reference>
<dbReference type="InterPro" id="IPR036641">
    <property type="entry name" value="HPT_dom_sf"/>
</dbReference>
<dbReference type="GO" id="GO:0000160">
    <property type="term" value="P:phosphorelay signal transduction system"/>
    <property type="evidence" value="ECO:0007669"/>
    <property type="project" value="UniProtKB-KW"/>
</dbReference>
<gene>
    <name evidence="12" type="ORF">SAMN02982990_02779</name>
</gene>
<evidence type="ECO:0000259" key="11">
    <source>
        <dbReference type="PROSITE" id="PS50110"/>
    </source>
</evidence>
<keyword evidence="8" id="KW-0902">Two-component regulatory system</keyword>
<dbReference type="Pfam" id="PF00072">
    <property type="entry name" value="Response_reg"/>
    <property type="match status" value="1"/>
</dbReference>
<dbReference type="InterPro" id="IPR001789">
    <property type="entry name" value="Sig_transdc_resp-reg_receiver"/>
</dbReference>
<evidence type="ECO:0000256" key="2">
    <source>
        <dbReference type="ARBA" id="ARBA00022475"/>
    </source>
</evidence>
<dbReference type="AlphaFoldDB" id="A0A1G5R0X0"/>
<evidence type="ECO:0000313" key="13">
    <source>
        <dbReference type="Proteomes" id="UP000183223"/>
    </source>
</evidence>
<dbReference type="Proteomes" id="UP000183223">
    <property type="component" value="Unassembled WGS sequence"/>
</dbReference>